<dbReference type="PANTHER" id="PTHR21629">
    <property type="entry name" value="C6 DOMAIN-CONTAINING PROTEIN"/>
    <property type="match status" value="1"/>
</dbReference>
<evidence type="ECO:0000313" key="4">
    <source>
        <dbReference type="Proteomes" id="UP000887575"/>
    </source>
</evidence>
<feature type="domain" description="C6" evidence="3">
    <location>
        <begin position="209"/>
        <end position="303"/>
    </location>
</feature>
<feature type="region of interest" description="Disordered" evidence="1">
    <location>
        <begin position="186"/>
        <end position="207"/>
    </location>
</feature>
<reference evidence="5" key="1">
    <citation type="submission" date="2024-02" db="UniProtKB">
        <authorList>
            <consortium name="WormBaseParasite"/>
        </authorList>
    </citation>
    <scope>IDENTIFICATION</scope>
</reference>
<feature type="chain" id="PRO_5041902405" description="C6 domain-containing protein" evidence="2">
    <location>
        <begin position="20"/>
        <end position="308"/>
    </location>
</feature>
<dbReference type="PROSITE" id="PS51257">
    <property type="entry name" value="PROKAR_LIPOPROTEIN"/>
    <property type="match status" value="1"/>
</dbReference>
<evidence type="ECO:0000256" key="1">
    <source>
        <dbReference type="SAM" id="MobiDB-lite"/>
    </source>
</evidence>
<dbReference type="InterPro" id="IPR002601">
    <property type="entry name" value="C6_domain"/>
</dbReference>
<feature type="domain" description="C6" evidence="3">
    <location>
        <begin position="91"/>
        <end position="182"/>
    </location>
</feature>
<evidence type="ECO:0000313" key="5">
    <source>
        <dbReference type="WBParaSite" id="MBELARI_LOCUS1166"/>
    </source>
</evidence>
<feature type="region of interest" description="Disordered" evidence="1">
    <location>
        <begin position="52"/>
        <end position="88"/>
    </location>
</feature>
<feature type="compositionally biased region" description="Low complexity" evidence="1">
    <location>
        <begin position="186"/>
        <end position="203"/>
    </location>
</feature>
<keyword evidence="4" id="KW-1185">Reference proteome</keyword>
<accession>A0AAF3ECH2</accession>
<dbReference type="Proteomes" id="UP000887575">
    <property type="component" value="Unassembled WGS sequence"/>
</dbReference>
<sequence>MRLDDLALILSILFAFGQACIRTVPPTTTTTVKPTITTTTTTATTVTTTTGTTTTTTKTTTKTTTTPTTTPTTTSTTTSTTTTTTTTPPPCAGCTQAQTEALVDTTSSGSAPFTSITKGMDASGCATFTLTCTSTVAGFAATVSFNKDAAGSETATPTVTTTITCDAEGNALAKTQAGATACIRTQPPATTTTPKTTTERTTTPVPPACSKCSKNTGLTIDLRSAGAEPFTSTTTGTDADGCFTQTLSCTSTVGISTVSFNLDQNGSISDKPTATVTLVCTDDGTGFQFTQAGTTIDVTTIGCFPVNN</sequence>
<dbReference type="PANTHER" id="PTHR21629:SF5">
    <property type="entry name" value="C6 DOMAIN-CONTAINING PROTEIN"/>
    <property type="match status" value="1"/>
</dbReference>
<proteinExistence type="predicted"/>
<dbReference type="AlphaFoldDB" id="A0AAF3ECH2"/>
<feature type="compositionally biased region" description="Low complexity" evidence="1">
    <location>
        <begin position="52"/>
        <end position="86"/>
    </location>
</feature>
<dbReference type="WBParaSite" id="MBELARI_LOCUS1166">
    <property type="protein sequence ID" value="MBELARI_LOCUS1166"/>
    <property type="gene ID" value="MBELARI_LOCUS1166"/>
</dbReference>
<name>A0AAF3ECH2_9BILA</name>
<protein>
    <recommendedName>
        <fullName evidence="3">C6 domain-containing protein</fullName>
    </recommendedName>
</protein>
<dbReference type="SMART" id="SM01048">
    <property type="entry name" value="C6"/>
    <property type="match status" value="2"/>
</dbReference>
<evidence type="ECO:0000256" key="2">
    <source>
        <dbReference type="SAM" id="SignalP"/>
    </source>
</evidence>
<evidence type="ECO:0000259" key="3">
    <source>
        <dbReference type="SMART" id="SM01048"/>
    </source>
</evidence>
<keyword evidence="2" id="KW-0732">Signal</keyword>
<feature type="signal peptide" evidence="2">
    <location>
        <begin position="1"/>
        <end position="19"/>
    </location>
</feature>
<organism evidence="4 5">
    <name type="scientific">Mesorhabditis belari</name>
    <dbReference type="NCBI Taxonomy" id="2138241"/>
    <lineage>
        <taxon>Eukaryota</taxon>
        <taxon>Metazoa</taxon>
        <taxon>Ecdysozoa</taxon>
        <taxon>Nematoda</taxon>
        <taxon>Chromadorea</taxon>
        <taxon>Rhabditida</taxon>
        <taxon>Rhabditina</taxon>
        <taxon>Rhabditomorpha</taxon>
        <taxon>Rhabditoidea</taxon>
        <taxon>Rhabditidae</taxon>
        <taxon>Mesorhabditinae</taxon>
        <taxon>Mesorhabditis</taxon>
    </lineage>
</organism>